<evidence type="ECO:0000256" key="11">
    <source>
        <dbReference type="ARBA" id="ARBA00069173"/>
    </source>
</evidence>
<dbReference type="InterPro" id="IPR004393">
    <property type="entry name" value="NadC"/>
</dbReference>
<dbReference type="OrthoDB" id="9782546at2"/>
<dbReference type="CDD" id="cd01572">
    <property type="entry name" value="QPRTase"/>
    <property type="match status" value="1"/>
</dbReference>
<dbReference type="FunFam" id="3.90.1170.20:FF:000001">
    <property type="entry name" value="Nicotinate-nucleotide diphosphorylase (Carboxylating)"/>
    <property type="match status" value="1"/>
</dbReference>
<dbReference type="Gene3D" id="3.90.1170.20">
    <property type="entry name" value="Quinolinate phosphoribosyl transferase, N-terminal domain"/>
    <property type="match status" value="1"/>
</dbReference>
<comment type="subunit">
    <text evidence="4">Hexamer formed by 3 homodimers.</text>
</comment>
<dbReference type="InterPro" id="IPR013785">
    <property type="entry name" value="Aldolase_TIM"/>
</dbReference>
<reference evidence="17" key="2">
    <citation type="submission" date="2019-01" db="EMBL/GenBank/DDBJ databases">
        <title>Genome sequence of Desulfonema ishimotonii strain Tokyo 01.</title>
        <authorList>
            <person name="Fukui M."/>
        </authorList>
    </citation>
    <scope>NUCLEOTIDE SEQUENCE [LARGE SCALE GENOMIC DNA]</scope>
    <source>
        <strain evidence="17">Tokyo 01</strain>
    </source>
</reference>
<evidence type="ECO:0000256" key="13">
    <source>
        <dbReference type="PIRSR" id="PIRSR006250-1"/>
    </source>
</evidence>
<evidence type="ECO:0000256" key="6">
    <source>
        <dbReference type="ARBA" id="ARBA00022642"/>
    </source>
</evidence>
<gene>
    <name evidence="16" type="ORF">DENIS_4405</name>
</gene>
<reference evidence="17" key="1">
    <citation type="submission" date="2017-11" db="EMBL/GenBank/DDBJ databases">
        <authorList>
            <person name="Watanabe M."/>
            <person name="Kojima H."/>
        </authorList>
    </citation>
    <scope>NUCLEOTIDE SEQUENCE [LARGE SCALE GENOMIC DNA]</scope>
    <source>
        <strain evidence="17">Tokyo 01</strain>
    </source>
</reference>
<comment type="similarity">
    <text evidence="3 12">Belongs to the NadC/ModD family.</text>
</comment>
<dbReference type="PANTHER" id="PTHR32179:SF3">
    <property type="entry name" value="NICOTINATE-NUCLEOTIDE PYROPHOSPHORYLASE [CARBOXYLATING]"/>
    <property type="match status" value="1"/>
</dbReference>
<comment type="function">
    <text evidence="1">Involved in the catabolism of quinolinic acid (QA).</text>
</comment>
<dbReference type="SUPFAM" id="SSF51690">
    <property type="entry name" value="Nicotinate/Quinolinate PRTase C-terminal domain-like"/>
    <property type="match status" value="1"/>
</dbReference>
<dbReference type="EMBL" id="BEXT01000001">
    <property type="protein sequence ID" value="GBC63411.1"/>
    <property type="molecule type" value="Genomic_DNA"/>
</dbReference>
<protein>
    <recommendedName>
        <fullName evidence="11">Probable nicotinate-nucleotide pyrophosphorylase [carboxylating]</fullName>
        <ecNumber evidence="5">2.4.2.19</ecNumber>
    </recommendedName>
    <alternativeName>
        <fullName evidence="9">Quinolinate phosphoribosyltransferase [decarboxylating]</fullName>
    </alternativeName>
</protein>
<dbReference type="GO" id="GO:0004514">
    <property type="term" value="F:nicotinate-nucleotide diphosphorylase (carboxylating) activity"/>
    <property type="evidence" value="ECO:0007669"/>
    <property type="project" value="UniProtKB-EC"/>
</dbReference>
<feature type="binding site" evidence="13">
    <location>
        <position position="213"/>
    </location>
    <ligand>
        <name>substrate</name>
    </ligand>
</feature>
<dbReference type="SUPFAM" id="SSF54675">
    <property type="entry name" value="Nicotinate/Quinolinate PRTase N-terminal domain-like"/>
    <property type="match status" value="1"/>
</dbReference>
<evidence type="ECO:0000256" key="8">
    <source>
        <dbReference type="ARBA" id="ARBA00022679"/>
    </source>
</evidence>
<proteinExistence type="inferred from homology"/>
<keyword evidence="6" id="KW-0662">Pyridine nucleotide biosynthesis</keyword>
<comment type="caution">
    <text evidence="16">The sequence shown here is derived from an EMBL/GenBank/DDBJ whole genome shotgun (WGS) entry which is preliminary data.</text>
</comment>
<feature type="binding site" evidence="13">
    <location>
        <begin position="257"/>
        <end position="259"/>
    </location>
    <ligand>
        <name>substrate</name>
    </ligand>
</feature>
<feature type="binding site" evidence="13">
    <location>
        <position position="192"/>
    </location>
    <ligand>
        <name>substrate</name>
    </ligand>
</feature>
<dbReference type="GO" id="GO:0009435">
    <property type="term" value="P:NAD+ biosynthetic process"/>
    <property type="evidence" value="ECO:0007669"/>
    <property type="project" value="UniProtKB-UniPathway"/>
</dbReference>
<dbReference type="Pfam" id="PF01729">
    <property type="entry name" value="QRPTase_C"/>
    <property type="match status" value="1"/>
</dbReference>
<dbReference type="AlphaFoldDB" id="A0A401G2L5"/>
<feature type="binding site" evidence="13">
    <location>
        <position position="162"/>
    </location>
    <ligand>
        <name>substrate</name>
    </ligand>
</feature>
<keyword evidence="8 12" id="KW-0808">Transferase</keyword>
<evidence type="ECO:0000256" key="5">
    <source>
        <dbReference type="ARBA" id="ARBA00011944"/>
    </source>
</evidence>
<evidence type="ECO:0000256" key="1">
    <source>
        <dbReference type="ARBA" id="ARBA00003237"/>
    </source>
</evidence>
<keyword evidence="17" id="KW-1185">Reference proteome</keyword>
<dbReference type="GO" id="GO:0034213">
    <property type="term" value="P:quinolinate catabolic process"/>
    <property type="evidence" value="ECO:0007669"/>
    <property type="project" value="TreeGrafter"/>
</dbReference>
<comment type="pathway">
    <text evidence="2">Cofactor biosynthesis; NAD(+) biosynthesis; nicotinate D-ribonucleotide from quinolinate: step 1/1.</text>
</comment>
<evidence type="ECO:0000256" key="3">
    <source>
        <dbReference type="ARBA" id="ARBA00009400"/>
    </source>
</evidence>
<dbReference type="Proteomes" id="UP000288096">
    <property type="component" value="Unassembled WGS sequence"/>
</dbReference>
<feature type="binding site" evidence="13">
    <location>
        <begin position="128"/>
        <end position="130"/>
    </location>
    <ligand>
        <name>substrate</name>
    </ligand>
</feature>
<feature type="domain" description="Quinolinate phosphoribosyl transferase C-terminal" evidence="14">
    <location>
        <begin position="107"/>
        <end position="272"/>
    </location>
</feature>
<evidence type="ECO:0000313" key="17">
    <source>
        <dbReference type="Proteomes" id="UP000288096"/>
    </source>
</evidence>
<dbReference type="RefSeq" id="WP_124330478.1">
    <property type="nucleotide sequence ID" value="NZ_BEXT01000001.1"/>
</dbReference>
<evidence type="ECO:0000313" key="16">
    <source>
        <dbReference type="EMBL" id="GBC63411.1"/>
    </source>
</evidence>
<comment type="catalytic activity">
    <reaction evidence="10">
        <text>nicotinate beta-D-ribonucleotide + CO2 + diphosphate = quinolinate + 5-phospho-alpha-D-ribose 1-diphosphate + 2 H(+)</text>
        <dbReference type="Rhea" id="RHEA:12733"/>
        <dbReference type="ChEBI" id="CHEBI:15378"/>
        <dbReference type="ChEBI" id="CHEBI:16526"/>
        <dbReference type="ChEBI" id="CHEBI:29959"/>
        <dbReference type="ChEBI" id="CHEBI:33019"/>
        <dbReference type="ChEBI" id="CHEBI:57502"/>
        <dbReference type="ChEBI" id="CHEBI:58017"/>
        <dbReference type="EC" id="2.4.2.19"/>
    </reaction>
</comment>
<evidence type="ECO:0000256" key="7">
    <source>
        <dbReference type="ARBA" id="ARBA00022676"/>
    </source>
</evidence>
<evidence type="ECO:0000256" key="2">
    <source>
        <dbReference type="ARBA" id="ARBA00004893"/>
    </source>
</evidence>
<dbReference type="InterPro" id="IPR027277">
    <property type="entry name" value="NadC/ModD"/>
</dbReference>
<dbReference type="Pfam" id="PF02749">
    <property type="entry name" value="QRPTase_N"/>
    <property type="match status" value="1"/>
</dbReference>
<evidence type="ECO:0000256" key="9">
    <source>
        <dbReference type="ARBA" id="ARBA00033102"/>
    </source>
</evidence>
<dbReference type="UniPathway" id="UPA00253">
    <property type="reaction ID" value="UER00331"/>
</dbReference>
<feature type="binding site" evidence="13">
    <location>
        <begin position="236"/>
        <end position="238"/>
    </location>
    <ligand>
        <name>substrate</name>
    </ligand>
</feature>
<evidence type="ECO:0000256" key="12">
    <source>
        <dbReference type="PIRNR" id="PIRNR006250"/>
    </source>
</evidence>
<dbReference type="InterPro" id="IPR036068">
    <property type="entry name" value="Nicotinate_pribotase-like_C"/>
</dbReference>
<dbReference type="FunFam" id="3.20.20.70:FF:000030">
    <property type="entry name" value="Nicotinate-nucleotide pyrophosphorylase, carboxylating"/>
    <property type="match status" value="1"/>
</dbReference>
<dbReference type="InterPro" id="IPR022412">
    <property type="entry name" value="Quinolinate_PRibosylTrfase_N"/>
</dbReference>
<evidence type="ECO:0000259" key="14">
    <source>
        <dbReference type="Pfam" id="PF01729"/>
    </source>
</evidence>
<keyword evidence="7 12" id="KW-0328">Glycosyltransferase</keyword>
<feature type="binding site" evidence="13">
    <location>
        <position position="95"/>
    </location>
    <ligand>
        <name>substrate</name>
    </ligand>
</feature>
<dbReference type="GO" id="GO:0005737">
    <property type="term" value="C:cytoplasm"/>
    <property type="evidence" value="ECO:0007669"/>
    <property type="project" value="TreeGrafter"/>
</dbReference>
<dbReference type="NCBIfam" id="TIGR00078">
    <property type="entry name" value="nadC"/>
    <property type="match status" value="1"/>
</dbReference>
<dbReference type="EC" id="2.4.2.19" evidence="5"/>
<feature type="binding site" evidence="13">
    <location>
        <position position="152"/>
    </location>
    <ligand>
        <name>substrate</name>
    </ligand>
</feature>
<evidence type="ECO:0000256" key="10">
    <source>
        <dbReference type="ARBA" id="ARBA00047445"/>
    </source>
</evidence>
<accession>A0A401G2L5</accession>
<dbReference type="PANTHER" id="PTHR32179">
    <property type="entry name" value="NICOTINATE-NUCLEOTIDE PYROPHOSPHORYLASE [CARBOXYLATING]"/>
    <property type="match status" value="1"/>
</dbReference>
<feature type="domain" description="Quinolinate phosphoribosyl transferase N-terminal" evidence="15">
    <location>
        <begin position="20"/>
        <end position="105"/>
    </location>
</feature>
<evidence type="ECO:0000259" key="15">
    <source>
        <dbReference type="Pfam" id="PF02749"/>
    </source>
</evidence>
<evidence type="ECO:0000256" key="4">
    <source>
        <dbReference type="ARBA" id="ARBA00011218"/>
    </source>
</evidence>
<dbReference type="InterPro" id="IPR037128">
    <property type="entry name" value="Quinolinate_PRibosylTase_N_sf"/>
</dbReference>
<dbReference type="InterPro" id="IPR002638">
    <property type="entry name" value="Quinolinate_PRibosylTrfase_C"/>
</dbReference>
<organism evidence="16 17">
    <name type="scientific">Desulfonema ishimotonii</name>
    <dbReference type="NCBI Taxonomy" id="45657"/>
    <lineage>
        <taxon>Bacteria</taxon>
        <taxon>Pseudomonadati</taxon>
        <taxon>Thermodesulfobacteriota</taxon>
        <taxon>Desulfobacteria</taxon>
        <taxon>Desulfobacterales</taxon>
        <taxon>Desulfococcaceae</taxon>
        <taxon>Desulfonema</taxon>
    </lineage>
</organism>
<dbReference type="PIRSF" id="PIRSF006250">
    <property type="entry name" value="NadC_ModD"/>
    <property type="match status" value="1"/>
</dbReference>
<dbReference type="Gene3D" id="3.20.20.70">
    <property type="entry name" value="Aldolase class I"/>
    <property type="match status" value="1"/>
</dbReference>
<sequence>MDSVKKLIEMALTEDIGPGDITTENIFSPEALGKGEIIAKEPLILAGLDVARQTFEMLDPAVEFTPLFADGDRVERGQRVLKVAGRVHALLKGERTALNFLQRLSGIATQVRSYADCMKGKTARLVDTRKTTPGWRTLEKYAVRVGGAYNHRTGLYDGVLIKDNHIAACGGIGPAVERVRDRVSHLVKIEVEVEDLNGVREALDAGADVIMLDNMGIPEIRAAVGMIQGRALTEVSGNVTREALADLADTGADLISSGALTHSARSMDLSMRIA</sequence>
<name>A0A401G2L5_9BACT</name>